<name>A0A6P7SZP5_9MOLL</name>
<keyword evidence="1" id="KW-1185">Reference proteome</keyword>
<dbReference type="RefSeq" id="XP_029643645.1">
    <property type="nucleotide sequence ID" value="XM_029787785.2"/>
</dbReference>
<dbReference type="PANTHER" id="PTHR13475:SF3">
    <property type="entry name" value="NEUGRIN"/>
    <property type="match status" value="1"/>
</dbReference>
<dbReference type="PANTHER" id="PTHR13475">
    <property type="entry name" value="NEUGRIN"/>
    <property type="match status" value="1"/>
</dbReference>
<sequence length="450" mass="52221">MAKCLCFVSRLLLSPKSVFPIHPSVIISSRGYARKQRLPPNPLELPTEKEEMTLMDPDNDLDECFDDYYNSPDNKLRSKFDIKKIINQEKKKVKLKILERKYFKTPQEANFLTWRAKEQIRFLNAEYPEEWTLERLSQSFPISKTGLIKLLSSTYVMDSEKILKHDSNVKKRWKKLNAELSLNERVVSPEFKHLIESGKLELLKNAGGLMEAPKLPSEMHNVSTKNSEKKMGRFESILQNYERFSEKQNYICNTSNKQDLVKLMPEEQDTGAKIPIEEYNESKLDWSSIDYEIKETDVRARNSHLEPSENLANQITEEYLKNAPRKIRRKIKSGDISLSDLTYLEAYQLIGTEKVKDIETSSQTKTNYENEQHSEHNRDSLLEELLSKSTSSAIPVAGSHERMPDFSGFTVDDFVNIPEHVKGSKGTVYKKDNAYYDEYGEFLYKVPISE</sequence>
<evidence type="ECO:0000313" key="1">
    <source>
        <dbReference type="Proteomes" id="UP000515154"/>
    </source>
</evidence>
<gene>
    <name evidence="2" type="primary">LOC115218035</name>
</gene>
<dbReference type="InterPro" id="IPR010487">
    <property type="entry name" value="NGRN/Rrg9"/>
</dbReference>
<dbReference type="KEGG" id="osn:115218035"/>
<reference evidence="2" key="1">
    <citation type="submission" date="2025-08" db="UniProtKB">
        <authorList>
            <consortium name="RefSeq"/>
        </authorList>
    </citation>
    <scope>IDENTIFICATION</scope>
</reference>
<dbReference type="Pfam" id="PF06413">
    <property type="entry name" value="Neugrin"/>
    <property type="match status" value="1"/>
</dbReference>
<dbReference type="Proteomes" id="UP000515154">
    <property type="component" value="Linkage group LG12"/>
</dbReference>
<accession>A0A6P7SZP5</accession>
<evidence type="ECO:0000313" key="2">
    <source>
        <dbReference type="RefSeq" id="XP_029643645.1"/>
    </source>
</evidence>
<dbReference type="AlphaFoldDB" id="A0A6P7SZP5"/>
<dbReference type="GO" id="GO:0005634">
    <property type="term" value="C:nucleus"/>
    <property type="evidence" value="ECO:0007669"/>
    <property type="project" value="TreeGrafter"/>
</dbReference>
<organism evidence="1 2">
    <name type="scientific">Octopus sinensis</name>
    <name type="common">East Asian common octopus</name>
    <dbReference type="NCBI Taxonomy" id="2607531"/>
    <lineage>
        <taxon>Eukaryota</taxon>
        <taxon>Metazoa</taxon>
        <taxon>Spiralia</taxon>
        <taxon>Lophotrochozoa</taxon>
        <taxon>Mollusca</taxon>
        <taxon>Cephalopoda</taxon>
        <taxon>Coleoidea</taxon>
        <taxon>Octopodiformes</taxon>
        <taxon>Octopoda</taxon>
        <taxon>Incirrata</taxon>
        <taxon>Octopodidae</taxon>
        <taxon>Octopus</taxon>
    </lineage>
</organism>
<proteinExistence type="predicted"/>
<protein>
    <submittedName>
        <fullName evidence="2">Uncharacterized protein LOC115218035</fullName>
    </submittedName>
</protein>